<evidence type="ECO:0000313" key="3">
    <source>
        <dbReference type="Proteomes" id="UP001250932"/>
    </source>
</evidence>
<dbReference type="Proteomes" id="UP001250932">
    <property type="component" value="Unassembled WGS sequence"/>
</dbReference>
<sequence length="440" mass="48571">MNPRVLILGNTLAGLVTAWRLGMAGFQVTILYASESAEEEQVARSMPFVGYGPHKHTDSLRQELEIPTSHSRWDPLGLEFMTATTQTAKFPNPPLPTPWRTLLGIAKFSALPVSRRWNLLNYIEKVWEKKEALPNSLDLRSAESWLTSIGQPLPVQNAVWNPLCRFLLGASLSHTRAGSFTNIVTRVFFQSSYDRPHIPEYPDFISSLTQALHKQLEQLGVTKHPVPAIEHLQVSSERISGVCLSDGTIRTADWYVSALPPKMLTSLLSERLLARYAMFHQMSQQTFAPIIAFNVFADGNIKTPRFLLHPGPFAWTLCRGTFFAGEPATLVSCVSLGAQDLFSQTDDHLTTLALQHLDGMAAYIPHLHVPSVRGHSLVRQSLGFTPQTPGVSPSRPSNHTPLSNLFLTGSWTDTNATSELESAICSGDLCAQAVTQLASH</sequence>
<name>A0ABU3K6D6_9BACT</name>
<dbReference type="InterPro" id="IPR050464">
    <property type="entry name" value="Zeta_carotene_desat/Oxidored"/>
</dbReference>
<organism evidence="2 3">
    <name type="scientific">Candidatus Nitronereus thalassa</name>
    <dbReference type="NCBI Taxonomy" id="3020898"/>
    <lineage>
        <taxon>Bacteria</taxon>
        <taxon>Pseudomonadati</taxon>
        <taxon>Nitrospirota</taxon>
        <taxon>Nitrospiria</taxon>
        <taxon>Nitrospirales</taxon>
        <taxon>Nitrospiraceae</taxon>
        <taxon>Candidatus Nitronereus</taxon>
    </lineage>
</organism>
<evidence type="ECO:0000259" key="1">
    <source>
        <dbReference type="Pfam" id="PF01593"/>
    </source>
</evidence>
<accession>A0ABU3K6D6</accession>
<gene>
    <name evidence="2" type="ORF">PPG34_06220</name>
</gene>
<dbReference type="PANTHER" id="PTHR42923">
    <property type="entry name" value="PROTOPORPHYRINOGEN OXIDASE"/>
    <property type="match status" value="1"/>
</dbReference>
<dbReference type="Pfam" id="PF01593">
    <property type="entry name" value="Amino_oxidase"/>
    <property type="match status" value="1"/>
</dbReference>
<proteinExistence type="predicted"/>
<protein>
    <submittedName>
        <fullName evidence="2">FAD-dependent oxidoreductase</fullName>
    </submittedName>
</protein>
<evidence type="ECO:0000313" key="2">
    <source>
        <dbReference type="EMBL" id="MDT7041941.1"/>
    </source>
</evidence>
<dbReference type="RefSeq" id="WP_313832286.1">
    <property type="nucleotide sequence ID" value="NZ_JAQOUE010000001.1"/>
</dbReference>
<dbReference type="InterPro" id="IPR036188">
    <property type="entry name" value="FAD/NAD-bd_sf"/>
</dbReference>
<comment type="caution">
    <text evidence="2">The sequence shown here is derived from an EMBL/GenBank/DDBJ whole genome shotgun (WGS) entry which is preliminary data.</text>
</comment>
<reference evidence="2 3" key="1">
    <citation type="journal article" date="2023" name="ISME J.">
        <title>Cultivation and genomic characterization of novel and ubiquitous marine nitrite-oxidizing bacteria from the Nitrospirales.</title>
        <authorList>
            <person name="Mueller A.J."/>
            <person name="Daebeler A."/>
            <person name="Herbold C.W."/>
            <person name="Kirkegaard R.H."/>
            <person name="Daims H."/>
        </authorList>
    </citation>
    <scope>NUCLEOTIDE SEQUENCE [LARGE SCALE GENOMIC DNA]</scope>
    <source>
        <strain evidence="2 3">EB</strain>
    </source>
</reference>
<dbReference type="SUPFAM" id="SSF51905">
    <property type="entry name" value="FAD/NAD(P)-binding domain"/>
    <property type="match status" value="1"/>
</dbReference>
<keyword evidence="3" id="KW-1185">Reference proteome</keyword>
<dbReference type="Gene3D" id="3.50.50.60">
    <property type="entry name" value="FAD/NAD(P)-binding domain"/>
    <property type="match status" value="1"/>
</dbReference>
<dbReference type="PANTHER" id="PTHR42923:SF46">
    <property type="entry name" value="AMINE OXIDASE"/>
    <property type="match status" value="1"/>
</dbReference>
<feature type="domain" description="Amine oxidase" evidence="1">
    <location>
        <begin position="83"/>
        <end position="434"/>
    </location>
</feature>
<dbReference type="EMBL" id="JAQOUE010000001">
    <property type="protein sequence ID" value="MDT7041941.1"/>
    <property type="molecule type" value="Genomic_DNA"/>
</dbReference>
<dbReference type="InterPro" id="IPR002937">
    <property type="entry name" value="Amino_oxidase"/>
</dbReference>